<proteinExistence type="predicted"/>
<evidence type="ECO:0000313" key="2">
    <source>
        <dbReference type="Proteomes" id="UP000662747"/>
    </source>
</evidence>
<gene>
    <name evidence="1" type="ORF">JY651_18560</name>
</gene>
<accession>A0ABX7P8K4</accession>
<dbReference type="Proteomes" id="UP000662747">
    <property type="component" value="Chromosome"/>
</dbReference>
<dbReference type="EMBL" id="CP071090">
    <property type="protein sequence ID" value="QSQ26793.1"/>
    <property type="molecule type" value="Genomic_DNA"/>
</dbReference>
<protein>
    <recommendedName>
        <fullName evidence="3">Lipoprotein</fullName>
    </recommendedName>
</protein>
<sequence length="218" mass="23842">MVPAEPTQPEPSREEVDGRVSAMAATGIAWADFSATQVKYVFSCATSVYAHSCAFCAADGLYSSEYFTSGCTSPGDITNRCFTCDKALFPVTERVELPDGDLIDVTIDHGIAASNVVEFRLQSASGISRWKQVTILSSSQPWKVWNESGSSWCNWPSPSTANCDTNSEWSSIVLDPSTRFLFSKSKGLFGTHTDVYELSNLSARLTGGDRVTFRWVKD</sequence>
<keyword evidence="2" id="KW-1185">Reference proteome</keyword>
<dbReference type="RefSeq" id="WP_206728335.1">
    <property type="nucleotide sequence ID" value="NZ_CP071090.1"/>
</dbReference>
<name>A0ABX7P8K4_9BACT</name>
<reference evidence="1 2" key="1">
    <citation type="submission" date="2021-02" db="EMBL/GenBank/DDBJ databases">
        <title>De Novo genome assembly of isolated myxobacteria.</title>
        <authorList>
            <person name="Stevens D.C."/>
        </authorList>
    </citation>
    <scope>NUCLEOTIDE SEQUENCE [LARGE SCALE GENOMIC DNA]</scope>
    <source>
        <strain evidence="2">SCPEA02</strain>
    </source>
</reference>
<organism evidence="1 2">
    <name type="scientific">Pyxidicoccus parkwayensis</name>
    <dbReference type="NCBI Taxonomy" id="2813578"/>
    <lineage>
        <taxon>Bacteria</taxon>
        <taxon>Pseudomonadati</taxon>
        <taxon>Myxococcota</taxon>
        <taxon>Myxococcia</taxon>
        <taxon>Myxococcales</taxon>
        <taxon>Cystobacterineae</taxon>
        <taxon>Myxococcaceae</taxon>
        <taxon>Pyxidicoccus</taxon>
    </lineage>
</organism>
<evidence type="ECO:0008006" key="3">
    <source>
        <dbReference type="Google" id="ProtNLM"/>
    </source>
</evidence>
<evidence type="ECO:0000313" key="1">
    <source>
        <dbReference type="EMBL" id="QSQ26793.1"/>
    </source>
</evidence>